<dbReference type="InterPro" id="IPR036237">
    <property type="entry name" value="Xyl_isomerase-like_sf"/>
</dbReference>
<evidence type="ECO:0000313" key="3">
    <source>
        <dbReference type="Proteomes" id="UP000030661"/>
    </source>
</evidence>
<proteinExistence type="predicted"/>
<protein>
    <submittedName>
        <fullName evidence="2">Putative sugar phosphate isomerase/epimerase</fullName>
    </submittedName>
</protein>
<keyword evidence="2" id="KW-0413">Isomerase</keyword>
<dbReference type="Pfam" id="PF01261">
    <property type="entry name" value="AP_endonuc_2"/>
    <property type="match status" value="1"/>
</dbReference>
<dbReference type="HOGENOM" id="CLU_050006_8_2_0"/>
<dbReference type="PANTHER" id="PTHR12110:SF41">
    <property type="entry name" value="INOSOSE DEHYDRATASE"/>
    <property type="match status" value="1"/>
</dbReference>
<dbReference type="STRING" id="1499967.U27_04583"/>
<evidence type="ECO:0000259" key="1">
    <source>
        <dbReference type="Pfam" id="PF01261"/>
    </source>
</evidence>
<dbReference type="SUPFAM" id="SSF51658">
    <property type="entry name" value="Xylose isomerase-like"/>
    <property type="match status" value="1"/>
</dbReference>
<dbReference type="GO" id="GO:0016853">
    <property type="term" value="F:isomerase activity"/>
    <property type="evidence" value="ECO:0007669"/>
    <property type="project" value="UniProtKB-KW"/>
</dbReference>
<name>A0A081BZ61_VECG1</name>
<sequence length="283" mass="32109">MITYGVHSYLFIEQWSDNTLYVLDTAKELGADVVELSVGDDIPFTRALTRRKAEELGLHLTVGPGGEWPLECDLSADDAAERAKGLAWHTRQVDLCVEVGAIAYCGALYGHPGVVKRRRPPVDEYPRTAEQLHRLADYAARQGVKIVLEPMSHFRTHVVNTPDQLMRLITLAEHENLYALLDTYHLVTEVRDYARAIRTVRDRLWGLHACENDRGVPGGGIVPWETVFDALKEIEFNGCILLETYNSTIDDFAYQRGMFHNVCPDGREFVRQGFAFVRKHLEQ</sequence>
<organism evidence="2">
    <name type="scientific">Vecturithrix granuli</name>
    <dbReference type="NCBI Taxonomy" id="1499967"/>
    <lineage>
        <taxon>Bacteria</taxon>
        <taxon>Candidatus Moduliflexota</taxon>
        <taxon>Candidatus Vecturitrichia</taxon>
        <taxon>Candidatus Vecturitrichales</taxon>
        <taxon>Candidatus Vecturitrichaceae</taxon>
        <taxon>Candidatus Vecturithrix</taxon>
    </lineage>
</organism>
<reference evidence="2" key="1">
    <citation type="journal article" date="2015" name="PeerJ">
        <title>First genomic representation of candidate bacterial phylum KSB3 points to enhanced environmental sensing as a trigger of wastewater bulking.</title>
        <authorList>
            <person name="Sekiguchi Y."/>
            <person name="Ohashi A."/>
            <person name="Parks D.H."/>
            <person name="Yamauchi T."/>
            <person name="Tyson G.W."/>
            <person name="Hugenholtz P."/>
        </authorList>
    </citation>
    <scope>NUCLEOTIDE SEQUENCE [LARGE SCALE GENOMIC DNA]</scope>
</reference>
<evidence type="ECO:0000313" key="2">
    <source>
        <dbReference type="EMBL" id="GAK57616.1"/>
    </source>
</evidence>
<keyword evidence="3" id="KW-1185">Reference proteome</keyword>
<dbReference type="Proteomes" id="UP000030661">
    <property type="component" value="Unassembled WGS sequence"/>
</dbReference>
<dbReference type="Gene3D" id="3.20.20.150">
    <property type="entry name" value="Divalent-metal-dependent TIM barrel enzymes"/>
    <property type="match status" value="1"/>
</dbReference>
<gene>
    <name evidence="2" type="ORF">U27_04583</name>
</gene>
<dbReference type="PANTHER" id="PTHR12110">
    <property type="entry name" value="HYDROXYPYRUVATE ISOMERASE"/>
    <property type="match status" value="1"/>
</dbReference>
<feature type="domain" description="Xylose isomerase-like TIM barrel" evidence="1">
    <location>
        <begin position="24"/>
        <end position="250"/>
    </location>
</feature>
<dbReference type="eggNOG" id="COG1082">
    <property type="taxonomic scope" value="Bacteria"/>
</dbReference>
<dbReference type="InterPro" id="IPR013022">
    <property type="entry name" value="Xyl_isomerase-like_TIM-brl"/>
</dbReference>
<dbReference type="AlphaFoldDB" id="A0A081BZ61"/>
<accession>A0A081BZ61</accession>
<dbReference type="InterPro" id="IPR050312">
    <property type="entry name" value="IolE/XylAMocC-like"/>
</dbReference>
<dbReference type="EMBL" id="DF820466">
    <property type="protein sequence ID" value="GAK57616.1"/>
    <property type="molecule type" value="Genomic_DNA"/>
</dbReference>